<accession>A0A173X367</accession>
<dbReference type="SUPFAM" id="SSF57783">
    <property type="entry name" value="Zinc beta-ribbon"/>
    <property type="match status" value="1"/>
</dbReference>
<evidence type="ECO:0000256" key="3">
    <source>
        <dbReference type="ARBA" id="ARBA00022833"/>
    </source>
</evidence>
<keyword evidence="6" id="KW-0548">Nucleotidyltransferase</keyword>
<protein>
    <submittedName>
        <fullName evidence="6">DNA primase</fullName>
        <ecNumber evidence="6">2.7.7.-</ecNumber>
    </submittedName>
</protein>
<dbReference type="InterPro" id="IPR050219">
    <property type="entry name" value="DnaG_primase"/>
</dbReference>
<proteinExistence type="predicted"/>
<name>A0A173X367_9FIRM</name>
<keyword evidence="2" id="KW-0863">Zinc-finger</keyword>
<gene>
    <name evidence="6" type="primary">dnaG_1</name>
    <name evidence="6" type="ORF">ERS852408_00373</name>
</gene>
<dbReference type="InterPro" id="IPR002694">
    <property type="entry name" value="Znf_CHC2"/>
</dbReference>
<dbReference type="EMBL" id="CYYM01000001">
    <property type="protein sequence ID" value="CUN46221.1"/>
    <property type="molecule type" value="Genomic_DNA"/>
</dbReference>
<dbReference type="InterPro" id="IPR036977">
    <property type="entry name" value="DNA_primase_Znf_CHC2"/>
</dbReference>
<sequence length="224" mass="26832">MTLFEQVKEYVTARQAAEHYGIKVKRNGMACCPFHKDRHPSMKADKIYHCFACGVGGDAIDFTARLFGISQYEAAKKLVEDFGLDIKVGNRSKYERTPRNRAPLKQKQSKVVMIREKLEQWLKHATDVLIRYLKWIQFWKEFYRPEPEEEWHELFTEALANERKINDYLDVLMFGTGEEIVEFFKMKRREVEKIEERINEYQREVLDGIRRYCERGNAYNRRCQ</sequence>
<dbReference type="RefSeq" id="WP_055193572.1">
    <property type="nucleotide sequence ID" value="NZ_CYYM01000001.1"/>
</dbReference>
<organism evidence="6 7">
    <name type="scientific">Dorea longicatena</name>
    <dbReference type="NCBI Taxonomy" id="88431"/>
    <lineage>
        <taxon>Bacteria</taxon>
        <taxon>Bacillati</taxon>
        <taxon>Bacillota</taxon>
        <taxon>Clostridia</taxon>
        <taxon>Lachnospirales</taxon>
        <taxon>Lachnospiraceae</taxon>
        <taxon>Dorea</taxon>
    </lineage>
</organism>
<evidence type="ECO:0000313" key="6">
    <source>
        <dbReference type="EMBL" id="CUN46221.1"/>
    </source>
</evidence>
<evidence type="ECO:0000313" key="7">
    <source>
        <dbReference type="Proteomes" id="UP000095380"/>
    </source>
</evidence>
<evidence type="ECO:0000256" key="2">
    <source>
        <dbReference type="ARBA" id="ARBA00022771"/>
    </source>
</evidence>
<evidence type="ECO:0000256" key="4">
    <source>
        <dbReference type="SAM" id="Coils"/>
    </source>
</evidence>
<dbReference type="Proteomes" id="UP000095380">
    <property type="component" value="Unassembled WGS sequence"/>
</dbReference>
<dbReference type="PANTHER" id="PTHR30313:SF2">
    <property type="entry name" value="DNA PRIMASE"/>
    <property type="match status" value="1"/>
</dbReference>
<feature type="domain" description="Zinc finger CHC2-type" evidence="5">
    <location>
        <begin position="29"/>
        <end position="79"/>
    </location>
</feature>
<dbReference type="Pfam" id="PF01807">
    <property type="entry name" value="Zn_ribbon_DnaG"/>
    <property type="match status" value="1"/>
</dbReference>
<dbReference type="PANTHER" id="PTHR30313">
    <property type="entry name" value="DNA PRIMASE"/>
    <property type="match status" value="1"/>
</dbReference>
<dbReference type="GO" id="GO:0003677">
    <property type="term" value="F:DNA binding"/>
    <property type="evidence" value="ECO:0007669"/>
    <property type="project" value="InterPro"/>
</dbReference>
<keyword evidence="4" id="KW-0175">Coiled coil</keyword>
<feature type="coiled-coil region" evidence="4">
    <location>
        <begin position="184"/>
        <end position="211"/>
    </location>
</feature>
<keyword evidence="1" id="KW-0479">Metal-binding</keyword>
<dbReference type="GO" id="GO:0006269">
    <property type="term" value="P:DNA replication, synthesis of primer"/>
    <property type="evidence" value="ECO:0007669"/>
    <property type="project" value="TreeGrafter"/>
</dbReference>
<dbReference type="AlphaFoldDB" id="A0A173X367"/>
<keyword evidence="3" id="KW-0862">Zinc</keyword>
<evidence type="ECO:0000259" key="5">
    <source>
        <dbReference type="SMART" id="SM00400"/>
    </source>
</evidence>
<dbReference type="GO" id="GO:0003899">
    <property type="term" value="F:DNA-directed RNA polymerase activity"/>
    <property type="evidence" value="ECO:0007669"/>
    <property type="project" value="InterPro"/>
</dbReference>
<dbReference type="SMART" id="SM00400">
    <property type="entry name" value="ZnF_CHCC"/>
    <property type="match status" value="1"/>
</dbReference>
<dbReference type="EC" id="2.7.7.-" evidence="6"/>
<keyword evidence="6" id="KW-0808">Transferase</keyword>
<reference evidence="6 7" key="1">
    <citation type="submission" date="2015-09" db="EMBL/GenBank/DDBJ databases">
        <authorList>
            <consortium name="Pathogen Informatics"/>
        </authorList>
    </citation>
    <scope>NUCLEOTIDE SEQUENCE [LARGE SCALE GENOMIC DNA]</scope>
    <source>
        <strain evidence="6 7">2789STDY5608851</strain>
    </source>
</reference>
<dbReference type="Gene3D" id="3.90.580.10">
    <property type="entry name" value="Zinc finger, CHC2-type domain"/>
    <property type="match status" value="1"/>
</dbReference>
<evidence type="ECO:0000256" key="1">
    <source>
        <dbReference type="ARBA" id="ARBA00022723"/>
    </source>
</evidence>
<dbReference type="GO" id="GO:0008270">
    <property type="term" value="F:zinc ion binding"/>
    <property type="evidence" value="ECO:0007669"/>
    <property type="project" value="UniProtKB-KW"/>
</dbReference>
<dbReference type="GO" id="GO:0005737">
    <property type="term" value="C:cytoplasm"/>
    <property type="evidence" value="ECO:0007669"/>
    <property type="project" value="TreeGrafter"/>
</dbReference>